<feature type="region of interest" description="Disordered" evidence="1">
    <location>
        <begin position="245"/>
        <end position="269"/>
    </location>
</feature>
<evidence type="ECO:0000259" key="2">
    <source>
        <dbReference type="Pfam" id="PF14309"/>
    </source>
</evidence>
<keyword evidence="4" id="KW-1185">Reference proteome</keyword>
<evidence type="ECO:0000256" key="1">
    <source>
        <dbReference type="SAM" id="MobiDB-lite"/>
    </source>
</evidence>
<dbReference type="PANTHER" id="PTHR33623">
    <property type="entry name" value="OS04G0572500 PROTEIN"/>
    <property type="match status" value="1"/>
</dbReference>
<sequence length="512" mass="58871">MMAQKHLHELLQEDQEPFVLKNYIADRRGQFKRPLPKTHIQVKKRKPISQTSNFPSNFCKNACFFSFHESPDPRKSPLFEFSSPAKSPCRNSNAIFLNIPARTAALLLEASLRIQKQKPQNKNNGFFGFFLKRLTNRNRNRKMEISGDGVKVSVKDTVDLRKSFQENRKTTPAVKTASPEISAYEMGFSCSCNGSRPSSAVWSESNEEKSLDLDLDTSSSSQSDDFEDNGKFFCESPFHFVLQRSPSSGHQTPVFSSPATSPSRQKRQDCDVERLKKLEVEGGEEEEVKEQCSPVSVLEPPFEDDYDGHLDNGDEDHDRDYDLESSYAIVQRAKQQLLQKLRRFEKLAELDPIELEKRMSEQDEDDSEYDANSACDQKEEDDYFEHGESISSDKETDIDTFVQEVLRSSFLHQRRIPEGMKRLVSDLTAEEETKENCCMDREVVVKRVCNRLESWKEVEANTIDMMVGQDLRREVDGWKRNQEQVSEMALEVEYAILGLLVEEFSQELVSLN</sequence>
<organism evidence="3 4">
    <name type="scientific">Rubroshorea leprosula</name>
    <dbReference type="NCBI Taxonomy" id="152421"/>
    <lineage>
        <taxon>Eukaryota</taxon>
        <taxon>Viridiplantae</taxon>
        <taxon>Streptophyta</taxon>
        <taxon>Embryophyta</taxon>
        <taxon>Tracheophyta</taxon>
        <taxon>Spermatophyta</taxon>
        <taxon>Magnoliopsida</taxon>
        <taxon>eudicotyledons</taxon>
        <taxon>Gunneridae</taxon>
        <taxon>Pentapetalae</taxon>
        <taxon>rosids</taxon>
        <taxon>malvids</taxon>
        <taxon>Malvales</taxon>
        <taxon>Dipterocarpaceae</taxon>
        <taxon>Rubroshorea</taxon>
    </lineage>
</organism>
<dbReference type="InterPro" id="IPR025486">
    <property type="entry name" value="DUF4378"/>
</dbReference>
<feature type="compositionally biased region" description="Polar residues" evidence="1">
    <location>
        <begin position="245"/>
        <end position="263"/>
    </location>
</feature>
<reference evidence="3 4" key="1">
    <citation type="journal article" date="2021" name="Commun. Biol.">
        <title>The genome of Shorea leprosula (Dipterocarpaceae) highlights the ecological relevance of drought in aseasonal tropical rainforests.</title>
        <authorList>
            <person name="Ng K.K.S."/>
            <person name="Kobayashi M.J."/>
            <person name="Fawcett J.A."/>
            <person name="Hatakeyama M."/>
            <person name="Paape T."/>
            <person name="Ng C.H."/>
            <person name="Ang C.C."/>
            <person name="Tnah L.H."/>
            <person name="Lee C.T."/>
            <person name="Nishiyama T."/>
            <person name="Sese J."/>
            <person name="O'Brien M.J."/>
            <person name="Copetti D."/>
            <person name="Mohd Noor M.I."/>
            <person name="Ong R.C."/>
            <person name="Putra M."/>
            <person name="Sireger I.Z."/>
            <person name="Indrioko S."/>
            <person name="Kosugi Y."/>
            <person name="Izuno A."/>
            <person name="Isagi Y."/>
            <person name="Lee S.L."/>
            <person name="Shimizu K.K."/>
        </authorList>
    </citation>
    <scope>NUCLEOTIDE SEQUENCE [LARGE SCALE GENOMIC DNA]</scope>
    <source>
        <strain evidence="3">214</strain>
    </source>
</reference>
<proteinExistence type="predicted"/>
<feature type="region of interest" description="Disordered" evidence="1">
    <location>
        <begin position="281"/>
        <end position="300"/>
    </location>
</feature>
<evidence type="ECO:0000313" key="3">
    <source>
        <dbReference type="EMBL" id="GKU98327.1"/>
    </source>
</evidence>
<evidence type="ECO:0000313" key="4">
    <source>
        <dbReference type="Proteomes" id="UP001054252"/>
    </source>
</evidence>
<accession>A0AAV5IKF2</accession>
<dbReference type="Proteomes" id="UP001054252">
    <property type="component" value="Unassembled WGS sequence"/>
</dbReference>
<dbReference type="EMBL" id="BPVZ01000012">
    <property type="protein sequence ID" value="GKU98327.1"/>
    <property type="molecule type" value="Genomic_DNA"/>
</dbReference>
<feature type="region of interest" description="Disordered" evidence="1">
    <location>
        <begin position="356"/>
        <end position="375"/>
    </location>
</feature>
<name>A0AAV5IKF2_9ROSI</name>
<feature type="domain" description="DUF4378" evidence="2">
    <location>
        <begin position="434"/>
        <end position="503"/>
    </location>
</feature>
<dbReference type="AlphaFoldDB" id="A0AAV5IKF2"/>
<protein>
    <recommendedName>
        <fullName evidence="2">DUF4378 domain-containing protein</fullName>
    </recommendedName>
</protein>
<dbReference type="Pfam" id="PF14309">
    <property type="entry name" value="DUF4378"/>
    <property type="match status" value="1"/>
</dbReference>
<gene>
    <name evidence="3" type="ORF">SLEP1_g11346</name>
</gene>
<comment type="caution">
    <text evidence="3">The sequence shown here is derived from an EMBL/GenBank/DDBJ whole genome shotgun (WGS) entry which is preliminary data.</text>
</comment>
<dbReference type="PANTHER" id="PTHR33623:SF5">
    <property type="entry name" value="HISTONE-LYSINE N-METHYLTRANSFERASE SETD1B-LIKE PROTEIN"/>
    <property type="match status" value="1"/>
</dbReference>